<dbReference type="GO" id="GO:0005737">
    <property type="term" value="C:cytoplasm"/>
    <property type="evidence" value="ECO:0007669"/>
    <property type="project" value="UniProtKB-SubCell"/>
</dbReference>
<dbReference type="PANTHER" id="PTHR11804">
    <property type="entry name" value="PROTEASE M3 THIMET OLIGOPEPTIDASE-RELATED"/>
    <property type="match status" value="1"/>
</dbReference>
<dbReference type="GO" id="GO:0006518">
    <property type="term" value="P:peptide metabolic process"/>
    <property type="evidence" value="ECO:0007669"/>
    <property type="project" value="TreeGrafter"/>
</dbReference>
<feature type="transmembrane region" description="Helical" evidence="10">
    <location>
        <begin position="20"/>
        <end position="41"/>
    </location>
</feature>
<dbReference type="GO" id="GO:0004222">
    <property type="term" value="F:metalloendopeptidase activity"/>
    <property type="evidence" value="ECO:0007669"/>
    <property type="project" value="InterPro"/>
</dbReference>
<keyword evidence="4 9" id="KW-0645">Protease</keyword>
<feature type="domain" description="Peptidase M3A/M3B catalytic" evidence="11">
    <location>
        <begin position="263"/>
        <end position="702"/>
    </location>
</feature>
<keyword evidence="10" id="KW-0472">Membrane</keyword>
<dbReference type="FunFam" id="3.40.390.10:FF:000032">
    <property type="entry name" value="Probable thimet oligopeptidase"/>
    <property type="match status" value="1"/>
</dbReference>
<dbReference type="FunFam" id="1.20.1050.40:FF:000001">
    <property type="entry name" value="Thimet oligopeptidase 1"/>
    <property type="match status" value="1"/>
</dbReference>
<comment type="similarity">
    <text evidence="2 9">Belongs to the peptidase M3 family.</text>
</comment>
<organism evidence="12 13">
    <name type="scientific">Senna tora</name>
    <dbReference type="NCBI Taxonomy" id="362788"/>
    <lineage>
        <taxon>Eukaryota</taxon>
        <taxon>Viridiplantae</taxon>
        <taxon>Streptophyta</taxon>
        <taxon>Embryophyta</taxon>
        <taxon>Tracheophyta</taxon>
        <taxon>Spermatophyta</taxon>
        <taxon>Magnoliopsida</taxon>
        <taxon>eudicotyledons</taxon>
        <taxon>Gunneridae</taxon>
        <taxon>Pentapetalae</taxon>
        <taxon>rosids</taxon>
        <taxon>fabids</taxon>
        <taxon>Fabales</taxon>
        <taxon>Fabaceae</taxon>
        <taxon>Caesalpinioideae</taxon>
        <taxon>Cassia clade</taxon>
        <taxon>Senna</taxon>
    </lineage>
</organism>
<dbReference type="Gene3D" id="1.20.1050.40">
    <property type="entry name" value="Endopeptidase. Chain P, domain 1"/>
    <property type="match status" value="1"/>
</dbReference>
<keyword evidence="5 9" id="KW-0479">Metal-binding</keyword>
<evidence type="ECO:0000256" key="9">
    <source>
        <dbReference type="RuleBase" id="RU003435"/>
    </source>
</evidence>
<dbReference type="GO" id="GO:0046872">
    <property type="term" value="F:metal ion binding"/>
    <property type="evidence" value="ECO:0007669"/>
    <property type="project" value="UniProtKB-UniRule"/>
</dbReference>
<keyword evidence="8 9" id="KW-0482">Metalloprotease</keyword>
<name>A0A834T0W9_9FABA</name>
<dbReference type="InterPro" id="IPR024079">
    <property type="entry name" value="MetalloPept_cat_dom_sf"/>
</dbReference>
<protein>
    <submittedName>
        <fullName evidence="12">Putative thimet oligopeptidase</fullName>
    </submittedName>
</protein>
<evidence type="ECO:0000256" key="2">
    <source>
        <dbReference type="ARBA" id="ARBA00006040"/>
    </source>
</evidence>
<evidence type="ECO:0000259" key="11">
    <source>
        <dbReference type="Pfam" id="PF01432"/>
    </source>
</evidence>
<evidence type="ECO:0000256" key="7">
    <source>
        <dbReference type="ARBA" id="ARBA00022833"/>
    </source>
</evidence>
<keyword evidence="10" id="KW-0812">Transmembrane</keyword>
<dbReference type="InterPro" id="IPR024080">
    <property type="entry name" value="Neurolysin/TOP_N"/>
</dbReference>
<dbReference type="InterPro" id="IPR045090">
    <property type="entry name" value="Pept_M3A_M3B"/>
</dbReference>
<dbReference type="Gene3D" id="1.10.1370.10">
    <property type="entry name" value="Neurolysin, domain 3"/>
    <property type="match status" value="1"/>
</dbReference>
<dbReference type="Pfam" id="PF01432">
    <property type="entry name" value="Peptidase_M3"/>
    <property type="match status" value="1"/>
</dbReference>
<evidence type="ECO:0000256" key="8">
    <source>
        <dbReference type="ARBA" id="ARBA00023049"/>
    </source>
</evidence>
<evidence type="ECO:0000313" key="13">
    <source>
        <dbReference type="Proteomes" id="UP000634136"/>
    </source>
</evidence>
<reference evidence="12" key="1">
    <citation type="submission" date="2020-09" db="EMBL/GenBank/DDBJ databases">
        <title>Genome-Enabled Discovery of Anthraquinone Biosynthesis in Senna tora.</title>
        <authorList>
            <person name="Kang S.-H."/>
            <person name="Pandey R.P."/>
            <person name="Lee C.-M."/>
            <person name="Sim J.-S."/>
            <person name="Jeong J.-T."/>
            <person name="Choi B.-S."/>
            <person name="Jung M."/>
            <person name="Ginzburg D."/>
            <person name="Zhao K."/>
            <person name="Won S.Y."/>
            <person name="Oh T.-J."/>
            <person name="Yu Y."/>
            <person name="Kim N.-H."/>
            <person name="Lee O.R."/>
            <person name="Lee T.-H."/>
            <person name="Bashyal P."/>
            <person name="Kim T.-S."/>
            <person name="Lee W.-H."/>
            <person name="Kawkins C."/>
            <person name="Kim C.-K."/>
            <person name="Kim J.S."/>
            <person name="Ahn B.O."/>
            <person name="Rhee S.Y."/>
            <person name="Sohng J.K."/>
        </authorList>
    </citation>
    <scope>NUCLEOTIDE SEQUENCE</scope>
    <source>
        <tissue evidence="12">Leaf</tissue>
    </source>
</reference>
<evidence type="ECO:0000256" key="10">
    <source>
        <dbReference type="SAM" id="Phobius"/>
    </source>
</evidence>
<comment type="subcellular location">
    <subcellularLocation>
        <location evidence="1">Cytoplasm</location>
    </subcellularLocation>
</comment>
<dbReference type="InterPro" id="IPR001567">
    <property type="entry name" value="Pept_M3A_M3B_dom"/>
</dbReference>
<dbReference type="OrthoDB" id="534666at2759"/>
<dbReference type="InterPro" id="IPR024077">
    <property type="entry name" value="Neurolysin/TOP_dom2"/>
</dbReference>
<accession>A0A834T0W9</accession>
<keyword evidence="7 9" id="KW-0862">Zinc</keyword>
<dbReference type="EMBL" id="JAAIUW010000010">
    <property type="protein sequence ID" value="KAF7813640.1"/>
    <property type="molecule type" value="Genomic_DNA"/>
</dbReference>
<keyword evidence="13" id="KW-1185">Reference proteome</keyword>
<comment type="caution">
    <text evidence="12">The sequence shown here is derived from an EMBL/GenBank/DDBJ whole genome shotgun (WGS) entry which is preliminary data.</text>
</comment>
<dbReference type="CDD" id="cd06455">
    <property type="entry name" value="M3A_TOP"/>
    <property type="match status" value="1"/>
</dbReference>
<keyword evidence="3" id="KW-0963">Cytoplasm</keyword>
<gene>
    <name evidence="12" type="ORF">G2W53_034616</name>
</gene>
<comment type="cofactor">
    <cofactor evidence="9">
        <name>Zn(2+)</name>
        <dbReference type="ChEBI" id="CHEBI:29105"/>
    </cofactor>
    <text evidence="9">Binds 1 zinc ion.</text>
</comment>
<dbReference type="GO" id="GO:0006508">
    <property type="term" value="P:proteolysis"/>
    <property type="evidence" value="ECO:0007669"/>
    <property type="project" value="UniProtKB-KW"/>
</dbReference>
<keyword evidence="6 9" id="KW-0378">Hydrolase</keyword>
<dbReference type="Gene3D" id="3.40.390.10">
    <property type="entry name" value="Collagenase (Catalytic Domain)"/>
    <property type="match status" value="1"/>
</dbReference>
<proteinExistence type="inferred from homology"/>
<dbReference type="SUPFAM" id="SSF55486">
    <property type="entry name" value="Metalloproteases ('zincins'), catalytic domain"/>
    <property type="match status" value="1"/>
</dbReference>
<sequence length="708" mass="79492">MTESEEKSEKMARPRRDRSLLAFTGAAALLAFAVNLAITAIKHQKQKNRTKKDLPGSNVRVNLSASEILKLSDQIIAKSKEVHDSVASVPLDKVTYMNVISPLAELEAQQFSLIQSCVFPKLVSTVEDVRKASAEAERRIDAHLNLCSNREDVYLVVKAFAARGEWISAEAKRFVQILVRDFERNGLNLTATKREELLRLRAQIDELSLRYVQNLSDNSTFLLFNEAELAGLPPEFLKALDKSENGKFKISLRSHHVAAVLELCKVGTTRRLVAGAYGKRCGEVNLSLLESLVQQRHKYARLLGYSNYAEYTTDIRMAKTPMKVFEFLEDISSSLDDLAMKELDMLKNMKKKEEGEFPFGIEDLLYYVKRVEEQSYDLDYGELKQYFPISLVLSGILKIVQDIYGLRFEEIAGAGVWHCDVRVFSVLDLASGELLGYCFLDLYSRKGKYGHTCVVALQNSALTVSGAHQIPVALLISQCQKDVGGNSGLLRFSEVVSLFHEFGHVVQHICNRASFARFSGLRVDPDFVEIPAQVLENWCYESNSLKTISGFHQDITKPIKDDICKSIKRWRNSFSALKLKQEILYCLFDQIIHSADNVDMLELFKHLHPKVMLGLPMLGGTNPASCFPSSVIGYEAACYSRIWSEVFAADIFSSKFGNDVSNHHVGMQFRNKVLAPGGAKDSIEVLSDFLGREPSIQAYINGKASYIL</sequence>
<dbReference type="AlphaFoldDB" id="A0A834T0W9"/>
<evidence type="ECO:0000313" key="12">
    <source>
        <dbReference type="EMBL" id="KAF7813640.1"/>
    </source>
</evidence>
<evidence type="ECO:0000256" key="3">
    <source>
        <dbReference type="ARBA" id="ARBA00022490"/>
    </source>
</evidence>
<evidence type="ECO:0000256" key="6">
    <source>
        <dbReference type="ARBA" id="ARBA00022801"/>
    </source>
</evidence>
<evidence type="ECO:0000256" key="4">
    <source>
        <dbReference type="ARBA" id="ARBA00022670"/>
    </source>
</evidence>
<evidence type="ECO:0000256" key="5">
    <source>
        <dbReference type="ARBA" id="ARBA00022723"/>
    </source>
</evidence>
<evidence type="ECO:0000256" key="1">
    <source>
        <dbReference type="ARBA" id="ARBA00004496"/>
    </source>
</evidence>
<keyword evidence="10" id="KW-1133">Transmembrane helix</keyword>
<dbReference type="PANTHER" id="PTHR11804:SF82">
    <property type="entry name" value="THIMET OLIGOPEPTIDASE-RELATED"/>
    <property type="match status" value="1"/>
</dbReference>
<dbReference type="Proteomes" id="UP000634136">
    <property type="component" value="Unassembled WGS sequence"/>
</dbReference>